<dbReference type="RefSeq" id="XP_004184024.1">
    <property type="nucleotide sequence ID" value="XM_004183976.1"/>
</dbReference>
<dbReference type="GeneID" id="14883633"/>
<proteinExistence type="inferred from homology"/>
<comment type="subunit">
    <text evidence="5">V-ATPase is a heteromultimeric enzyme composed of a peripheral catalytic V1 complex (components A to H) attached to an integral membrane V0 proton pore complex.</text>
</comment>
<dbReference type="Gene3D" id="1.20.1460.10">
    <property type="entry name" value="subunit c (vma5p) of the yeast v-atpase, domain 2"/>
    <property type="match status" value="1"/>
</dbReference>
<dbReference type="Proteomes" id="UP000014680">
    <property type="component" value="Unassembled WGS sequence"/>
</dbReference>
<sequence>MSQIGNYYLFTLPSGTNTADAFNFDRLQSKSEGMAECYKSVIPPQLKFETLDTLMTLSDDLVRMDVSVGTTVRRMCACWQETNKEVTFTDKWNETDLTQFRWDETKYPYTESAKVLTQRIYKDIQQIETKLRMFMSKYQTTIRELAIENKKESGTLLTRRLDSCVPDDVIVDSKYLVSVFVVVAKALKKEFLKNYELMNEFVVCDSAVLVVSDDDFDLFRVVIFKDFLNDFKSECREKHYTVREFKRETTSEADSKASLEESINNQKSKLIMYCETNFKHVLHAWFHLKILRLFTDSVLHYGLPTKYDLIVMRMKKREGKKLFKNLVGKRPSLGFELNYLPTRDDLGYEQEGVEQTFPFVFTLVDVGYLFNPSTLATR</sequence>
<evidence type="ECO:0000256" key="3">
    <source>
        <dbReference type="ARBA" id="ARBA00022781"/>
    </source>
</evidence>
<dbReference type="Pfam" id="PF03223">
    <property type="entry name" value="V-ATPase_C"/>
    <property type="match status" value="1"/>
</dbReference>
<dbReference type="CDD" id="cd14785">
    <property type="entry name" value="V-ATPase_C"/>
    <property type="match status" value="1"/>
</dbReference>
<keyword evidence="2 5" id="KW-0813">Transport</keyword>
<dbReference type="GO" id="GO:0046961">
    <property type="term" value="F:proton-transporting ATPase activity, rotational mechanism"/>
    <property type="evidence" value="ECO:0007669"/>
    <property type="project" value="InterPro"/>
</dbReference>
<protein>
    <recommendedName>
        <fullName evidence="5">V-type proton ATPase subunit C</fullName>
    </recommendedName>
</protein>
<comment type="function">
    <text evidence="5">Subunit of the V1 complex of vacuolar(H+)-ATPase (V-ATPase), a multisubunit enzyme composed of a peripheral complex (V1) that hydrolyzes ATP and a membrane integral complex (V0) that translocates protons. V-ATPase is responsible for acidifying and maintaining the pH of intracellular compartments and in some cell types, is targeted to the plasma membrane, where it is responsible for acidifying the extracellular environment. Subunit C is necessary for the assembly of the catalytic sector of the enzyme and is likely to have a specific function in its catalytic activity.</text>
</comment>
<keyword evidence="6" id="KW-0378">Hydrolase</keyword>
<dbReference type="VEuPathDB" id="AmoebaDB:EIN_173530"/>
<dbReference type="AlphaFoldDB" id="A0A0A1U196"/>
<dbReference type="Gene3D" id="3.30.70.1180">
    <property type="entry name" value="Vacuolar atp synthase subunit c, domain 1"/>
    <property type="match status" value="1"/>
</dbReference>
<dbReference type="InterPro" id="IPR036132">
    <property type="entry name" value="Vac_ATP_synth_c_sf"/>
</dbReference>
<keyword evidence="4 5" id="KW-0406">Ion transport</keyword>
<dbReference type="KEGG" id="eiv:EIN_173530"/>
<reference evidence="6 7" key="1">
    <citation type="submission" date="2012-10" db="EMBL/GenBank/DDBJ databases">
        <authorList>
            <person name="Zafar N."/>
            <person name="Inman J."/>
            <person name="Hall N."/>
            <person name="Lorenzi H."/>
            <person name="Caler E."/>
        </authorList>
    </citation>
    <scope>NUCLEOTIDE SEQUENCE [LARGE SCALE GENOMIC DNA]</scope>
    <source>
        <strain evidence="6 7">IP1</strain>
    </source>
</reference>
<name>A0A0A1U196_ENTIV</name>
<organism evidence="6 7">
    <name type="scientific">Entamoeba invadens IP1</name>
    <dbReference type="NCBI Taxonomy" id="370355"/>
    <lineage>
        <taxon>Eukaryota</taxon>
        <taxon>Amoebozoa</taxon>
        <taxon>Evosea</taxon>
        <taxon>Archamoebae</taxon>
        <taxon>Mastigamoebida</taxon>
        <taxon>Entamoebidae</taxon>
        <taxon>Entamoeba</taxon>
    </lineage>
</organism>
<evidence type="ECO:0000256" key="5">
    <source>
        <dbReference type="RuleBase" id="RU364010"/>
    </source>
</evidence>
<evidence type="ECO:0000313" key="7">
    <source>
        <dbReference type="Proteomes" id="UP000014680"/>
    </source>
</evidence>
<dbReference type="OrthoDB" id="6605928at2759"/>
<evidence type="ECO:0000256" key="1">
    <source>
        <dbReference type="ARBA" id="ARBA00006138"/>
    </source>
</evidence>
<keyword evidence="3 5" id="KW-0375">Hydrogen ion transport</keyword>
<evidence type="ECO:0000256" key="2">
    <source>
        <dbReference type="ARBA" id="ARBA00022448"/>
    </source>
</evidence>
<gene>
    <name evidence="6" type="ORF">EIN_173530</name>
</gene>
<dbReference type="OMA" id="KSSYIQW"/>
<evidence type="ECO:0000313" key="6">
    <source>
        <dbReference type="EMBL" id="ELP84678.1"/>
    </source>
</evidence>
<dbReference type="EMBL" id="KB207112">
    <property type="protein sequence ID" value="ELP84678.1"/>
    <property type="molecule type" value="Genomic_DNA"/>
</dbReference>
<dbReference type="GO" id="GO:0016787">
    <property type="term" value="F:hydrolase activity"/>
    <property type="evidence" value="ECO:0007669"/>
    <property type="project" value="UniProtKB-KW"/>
</dbReference>
<dbReference type="PANTHER" id="PTHR10137:SF0">
    <property type="entry name" value="V-TYPE PROTON ATPASE SUBUNIT C"/>
    <property type="match status" value="1"/>
</dbReference>
<keyword evidence="7" id="KW-1185">Reference proteome</keyword>
<comment type="similarity">
    <text evidence="1 5">Belongs to the V-ATPase C subunit family.</text>
</comment>
<dbReference type="GO" id="GO:0000221">
    <property type="term" value="C:vacuolar proton-transporting V-type ATPase, V1 domain"/>
    <property type="evidence" value="ECO:0007669"/>
    <property type="project" value="TreeGrafter"/>
</dbReference>
<dbReference type="PANTHER" id="PTHR10137">
    <property type="entry name" value="V-TYPE PROTON ATPASE SUBUNIT C"/>
    <property type="match status" value="1"/>
</dbReference>
<dbReference type="SUPFAM" id="SSF118203">
    <property type="entry name" value="Vacuolar ATP synthase subunit C"/>
    <property type="match status" value="1"/>
</dbReference>
<evidence type="ECO:0000256" key="4">
    <source>
        <dbReference type="ARBA" id="ARBA00023065"/>
    </source>
</evidence>
<accession>A0A0A1U196</accession>
<dbReference type="InterPro" id="IPR004907">
    <property type="entry name" value="ATPase_V1-cplx_csu"/>
</dbReference>
<dbReference type="Gene3D" id="3.30.70.100">
    <property type="match status" value="1"/>
</dbReference>